<accession>A0ABP9C5W2</accession>
<dbReference type="PANTHER" id="PTHR43708:SF8">
    <property type="entry name" value="OXIDOREDUCTASE"/>
    <property type="match status" value="1"/>
</dbReference>
<gene>
    <name evidence="3" type="ORF">GCM10023330_09340</name>
</gene>
<dbReference type="RefSeq" id="WP_345275775.1">
    <property type="nucleotide sequence ID" value="NZ_BAABJW010000001.1"/>
</dbReference>
<dbReference type="InterPro" id="IPR055170">
    <property type="entry name" value="GFO_IDH_MocA-like_dom"/>
</dbReference>
<evidence type="ECO:0000259" key="2">
    <source>
        <dbReference type="Pfam" id="PF22725"/>
    </source>
</evidence>
<dbReference type="SUPFAM" id="SSF51735">
    <property type="entry name" value="NAD(P)-binding Rossmann-fold domains"/>
    <property type="match status" value="1"/>
</dbReference>
<dbReference type="PANTHER" id="PTHR43708">
    <property type="entry name" value="CONSERVED EXPRESSED OXIDOREDUCTASE (EUROFUNG)"/>
    <property type="match status" value="1"/>
</dbReference>
<evidence type="ECO:0000259" key="1">
    <source>
        <dbReference type="Pfam" id="PF01408"/>
    </source>
</evidence>
<dbReference type="EMBL" id="BAABJW010000001">
    <property type="protein sequence ID" value="GAA4805039.1"/>
    <property type="molecule type" value="Genomic_DNA"/>
</dbReference>
<reference evidence="4" key="1">
    <citation type="journal article" date="2019" name="Int. J. Syst. Evol. Microbiol.">
        <title>The Global Catalogue of Microorganisms (GCM) 10K type strain sequencing project: providing services to taxonomists for standard genome sequencing and annotation.</title>
        <authorList>
            <consortium name="The Broad Institute Genomics Platform"/>
            <consortium name="The Broad Institute Genome Sequencing Center for Infectious Disease"/>
            <person name="Wu L."/>
            <person name="Ma J."/>
        </authorList>
    </citation>
    <scope>NUCLEOTIDE SEQUENCE [LARGE SCALE GENOMIC DNA]</scope>
    <source>
        <strain evidence="4">JCM 18325</strain>
    </source>
</reference>
<evidence type="ECO:0000313" key="4">
    <source>
        <dbReference type="Proteomes" id="UP001501433"/>
    </source>
</evidence>
<dbReference type="SUPFAM" id="SSF55347">
    <property type="entry name" value="Glyceraldehyde-3-phosphate dehydrogenase-like, C-terminal domain"/>
    <property type="match status" value="1"/>
</dbReference>
<feature type="domain" description="Gfo/Idh/MocA-like oxidoreductase N-terminal" evidence="1">
    <location>
        <begin position="7"/>
        <end position="121"/>
    </location>
</feature>
<dbReference type="Proteomes" id="UP001501433">
    <property type="component" value="Unassembled WGS sequence"/>
</dbReference>
<dbReference type="Gene3D" id="3.30.360.10">
    <property type="entry name" value="Dihydrodipicolinate Reductase, domain 2"/>
    <property type="match status" value="1"/>
</dbReference>
<proteinExistence type="predicted"/>
<sequence length="342" mass="39645">MEKLRGVAVGTGYFSQFQYEAWNRLENVDIVAVSSRRLEKAEAICKQFNILKAYDDFETMLISEKPDFVDIITPPETHTDFCRIAIKHGVAIICQKPLAPTYEESMALAKAIKNSHVRMMVHENFRFQPWHREIKKLLNQNIIGHKLHTINLRMRMGDGWQEDAYMNRQPYFREMPQLLIYETGVHFIDVFRYLIGDISQVYSKLKTLNSNIKGEDFAWVNFEFKNGVLGFLDANRFNENTADDPRLTFGGIWIEGNKGTIRLFDDGTITIQLLGEKETKHDYPFEKINFAGDCVYNTQKHFIDCLRSGAPFETDVQAYLDNIMVQEAIYESNETGLPIKIN</sequence>
<dbReference type="Pfam" id="PF22725">
    <property type="entry name" value="GFO_IDH_MocA_C3"/>
    <property type="match status" value="1"/>
</dbReference>
<dbReference type="InterPro" id="IPR000683">
    <property type="entry name" value="Gfo/Idh/MocA-like_OxRdtase_N"/>
</dbReference>
<dbReference type="Pfam" id="PF01408">
    <property type="entry name" value="GFO_IDH_MocA"/>
    <property type="match status" value="1"/>
</dbReference>
<dbReference type="InterPro" id="IPR051317">
    <property type="entry name" value="Gfo/Idh/MocA_oxidoreduct"/>
</dbReference>
<feature type="domain" description="GFO/IDH/MocA-like oxidoreductase" evidence="2">
    <location>
        <begin position="131"/>
        <end position="261"/>
    </location>
</feature>
<evidence type="ECO:0000313" key="3">
    <source>
        <dbReference type="EMBL" id="GAA4805039.1"/>
    </source>
</evidence>
<organism evidence="3 4">
    <name type="scientific">Litoribaculum gwangyangense</name>
    <dbReference type="NCBI Taxonomy" id="1130722"/>
    <lineage>
        <taxon>Bacteria</taxon>
        <taxon>Pseudomonadati</taxon>
        <taxon>Bacteroidota</taxon>
        <taxon>Flavobacteriia</taxon>
        <taxon>Flavobacteriales</taxon>
        <taxon>Flavobacteriaceae</taxon>
        <taxon>Litoribaculum</taxon>
    </lineage>
</organism>
<name>A0ABP9C5W2_9FLAO</name>
<keyword evidence="4" id="KW-1185">Reference proteome</keyword>
<dbReference type="InterPro" id="IPR036291">
    <property type="entry name" value="NAD(P)-bd_dom_sf"/>
</dbReference>
<dbReference type="Gene3D" id="3.40.50.720">
    <property type="entry name" value="NAD(P)-binding Rossmann-like Domain"/>
    <property type="match status" value="1"/>
</dbReference>
<comment type="caution">
    <text evidence="3">The sequence shown here is derived from an EMBL/GenBank/DDBJ whole genome shotgun (WGS) entry which is preliminary data.</text>
</comment>
<protein>
    <submittedName>
        <fullName evidence="3">Gfo/Idh/MocA family oxidoreductase</fullName>
    </submittedName>
</protein>